<dbReference type="PANTHER" id="PTHR43638">
    <property type="entry name" value="OXIDOREDUCTASE, ALDO/KETO REDUCTASE FAMILY PROTEIN"/>
    <property type="match status" value="1"/>
</dbReference>
<dbReference type="InterPro" id="IPR023210">
    <property type="entry name" value="NADP_OxRdtase_dom"/>
</dbReference>
<sequence length="271" mass="29602">MPGGDEVACVGQGTWHMGDAPAHKDQEIAALREGIDRGMTLIDTAEMYGQGRAESLVGEAIAGRRDEVYLVSKVLPSNAGFEATIAACEASLKRLGTDWIDLYLLHWPGATPFEQTIAAFERLMAQGKIRQYGVSNLDTADCRAFTAAGGRAMQVNQVLYNLDQRGIEWDLLDWMAENQRVTMAYSPFDGGALLANDALARFARARDMTSAQVCLAWLLAHDHVLPIPKSATPERVAENAESAHWQLDAEDLAELDDLFAPPSGPEPLQIY</sequence>
<gene>
    <name evidence="2" type="ORF">SAJA_00120</name>
</gene>
<evidence type="ECO:0000259" key="1">
    <source>
        <dbReference type="Pfam" id="PF00248"/>
    </source>
</evidence>
<protein>
    <recommendedName>
        <fullName evidence="1">NADP-dependent oxidoreductase domain-containing protein</fullName>
    </recommendedName>
</protein>
<keyword evidence="3" id="KW-1185">Reference proteome</keyword>
<proteinExistence type="predicted"/>
<organism evidence="2 3">
    <name type="scientific">Salinisphaera japonica YTM-1</name>
    <dbReference type="NCBI Taxonomy" id="1209778"/>
    <lineage>
        <taxon>Bacteria</taxon>
        <taxon>Pseudomonadati</taxon>
        <taxon>Pseudomonadota</taxon>
        <taxon>Gammaproteobacteria</taxon>
        <taxon>Salinisphaerales</taxon>
        <taxon>Salinisphaeraceae</taxon>
        <taxon>Salinisphaera</taxon>
    </lineage>
</organism>
<dbReference type="AlphaFoldDB" id="A0A423Q277"/>
<dbReference type="Pfam" id="PF00248">
    <property type="entry name" value="Aldo_ket_red"/>
    <property type="match status" value="1"/>
</dbReference>
<dbReference type="EMBL" id="AYKG01000001">
    <property type="protein sequence ID" value="ROO32695.1"/>
    <property type="molecule type" value="Genomic_DNA"/>
</dbReference>
<dbReference type="Gene3D" id="3.20.20.100">
    <property type="entry name" value="NADP-dependent oxidoreductase domain"/>
    <property type="match status" value="1"/>
</dbReference>
<dbReference type="PRINTS" id="PR00069">
    <property type="entry name" value="ALDKETRDTASE"/>
</dbReference>
<dbReference type="SUPFAM" id="SSF51430">
    <property type="entry name" value="NAD(P)-linked oxidoreductase"/>
    <property type="match status" value="1"/>
</dbReference>
<dbReference type="PANTHER" id="PTHR43638:SF3">
    <property type="entry name" value="ALDEHYDE REDUCTASE"/>
    <property type="match status" value="1"/>
</dbReference>
<evidence type="ECO:0000313" key="2">
    <source>
        <dbReference type="EMBL" id="ROO32695.1"/>
    </source>
</evidence>
<dbReference type="InterPro" id="IPR036812">
    <property type="entry name" value="NAD(P)_OxRdtase_dom_sf"/>
</dbReference>
<accession>A0A423Q277</accession>
<comment type="caution">
    <text evidence="2">The sequence shown here is derived from an EMBL/GenBank/DDBJ whole genome shotgun (WGS) entry which is preliminary data.</text>
</comment>
<name>A0A423Q277_9GAMM</name>
<dbReference type="Proteomes" id="UP000285310">
    <property type="component" value="Unassembled WGS sequence"/>
</dbReference>
<dbReference type="FunCoup" id="A0A423Q277">
    <property type="interactions" value="25"/>
</dbReference>
<dbReference type="InParanoid" id="A0A423Q277"/>
<dbReference type="GO" id="GO:0016491">
    <property type="term" value="F:oxidoreductase activity"/>
    <property type="evidence" value="ECO:0007669"/>
    <property type="project" value="InterPro"/>
</dbReference>
<reference evidence="2 3" key="1">
    <citation type="submission" date="2013-10" db="EMBL/GenBank/DDBJ databases">
        <title>Salinisphaera japonica YTM-1 Genome Sequencing.</title>
        <authorList>
            <person name="Lai Q."/>
            <person name="Li C."/>
            <person name="Shao Z."/>
        </authorList>
    </citation>
    <scope>NUCLEOTIDE SEQUENCE [LARGE SCALE GENOMIC DNA]</scope>
    <source>
        <strain evidence="2 3">YTM-1</strain>
    </source>
</reference>
<dbReference type="InterPro" id="IPR020471">
    <property type="entry name" value="AKR"/>
</dbReference>
<evidence type="ECO:0000313" key="3">
    <source>
        <dbReference type="Proteomes" id="UP000285310"/>
    </source>
</evidence>
<feature type="domain" description="NADP-dependent oxidoreductase" evidence="1">
    <location>
        <begin position="11"/>
        <end position="258"/>
    </location>
</feature>